<evidence type="ECO:0000259" key="1">
    <source>
        <dbReference type="Pfam" id="PF01927"/>
    </source>
</evidence>
<sequence>MMINVAVEIADDLYFFTKKKYHDKNFNISFEGGRSVKDLVESIGIPHVEIGRVRQDGEFVGVNSLIVEDCCLRIDAPEPGLPANNIPLRFILDVHLGRLAEYLRMLGFDADYSNDRDDAELASLASGCEQGGAAPGGILLSCDRGLLMRRIITAGMLIRSRNPEQQIVEVLRRFNLSGRVRPFSRCFNCGGLLENAGGLDDLSGDEYSRIPDGVRIWCREYTRCTRCGQLYWEGGHFIGMREKVRKMLDASTG</sequence>
<dbReference type="Pfam" id="PF01927">
    <property type="entry name" value="Mut7-C"/>
    <property type="match status" value="1"/>
</dbReference>
<comment type="caution">
    <text evidence="3">The sequence shown here is derived from an EMBL/GenBank/DDBJ whole genome shotgun (WGS) entry which is preliminary data.</text>
</comment>
<evidence type="ECO:0000313" key="3">
    <source>
        <dbReference type="EMBL" id="MDC7225723.1"/>
    </source>
</evidence>
<dbReference type="InterPro" id="IPR002782">
    <property type="entry name" value="Mut7-C_RNAse_dom"/>
</dbReference>
<dbReference type="PANTHER" id="PTHR39081:SF1">
    <property type="entry name" value="MUT7-C RNASE DOMAIN-CONTAINING PROTEIN"/>
    <property type="match status" value="1"/>
</dbReference>
<reference evidence="3 4" key="1">
    <citation type="submission" date="2022-12" db="EMBL/GenBank/DDBJ databases">
        <title>Metagenome assembled genome from gulf of manar.</title>
        <authorList>
            <person name="Kohli P."/>
            <person name="Pk S."/>
            <person name="Venkata Ramana C."/>
            <person name="Sasikala C."/>
        </authorList>
    </citation>
    <scope>NUCLEOTIDE SEQUENCE [LARGE SCALE GENOMIC DNA]</scope>
    <source>
        <strain evidence="3">JB008</strain>
    </source>
</reference>
<dbReference type="Proteomes" id="UP001221217">
    <property type="component" value="Unassembled WGS sequence"/>
</dbReference>
<name>A0AAJ1MHX2_9SPIO</name>
<feature type="domain" description="Ubiquitin Mut7-C" evidence="2">
    <location>
        <begin position="3"/>
        <end position="65"/>
    </location>
</feature>
<dbReference type="AlphaFoldDB" id="A0AAJ1MHX2"/>
<organism evidence="3 4">
    <name type="scientific">Candidatus Thalassospirochaeta sargassi</name>
    <dbReference type="NCBI Taxonomy" id="3119039"/>
    <lineage>
        <taxon>Bacteria</taxon>
        <taxon>Pseudomonadati</taxon>
        <taxon>Spirochaetota</taxon>
        <taxon>Spirochaetia</taxon>
        <taxon>Spirochaetales</taxon>
        <taxon>Spirochaetaceae</taxon>
        <taxon>Candidatus Thalassospirochaeta</taxon>
    </lineage>
</organism>
<dbReference type="PANTHER" id="PTHR39081">
    <property type="entry name" value="MUT7-C DOMAIN-CONTAINING PROTEIN"/>
    <property type="match status" value="1"/>
</dbReference>
<dbReference type="InterPro" id="IPR027798">
    <property type="entry name" value="Ub_Mut7C"/>
</dbReference>
<evidence type="ECO:0000259" key="2">
    <source>
        <dbReference type="Pfam" id="PF14451"/>
    </source>
</evidence>
<protein>
    <submittedName>
        <fullName evidence="3">Mut7-C RNAse domain-containing protein</fullName>
    </submittedName>
</protein>
<accession>A0AAJ1MHX2</accession>
<gene>
    <name evidence="3" type="ORF">PQJ61_03040</name>
</gene>
<feature type="domain" description="Mut7-C RNAse" evidence="1">
    <location>
        <begin position="89"/>
        <end position="243"/>
    </location>
</feature>
<dbReference type="Pfam" id="PF14451">
    <property type="entry name" value="Ub-Mut7C"/>
    <property type="match status" value="1"/>
</dbReference>
<dbReference type="EMBL" id="JAQQAL010000009">
    <property type="protein sequence ID" value="MDC7225723.1"/>
    <property type="molecule type" value="Genomic_DNA"/>
</dbReference>
<evidence type="ECO:0000313" key="4">
    <source>
        <dbReference type="Proteomes" id="UP001221217"/>
    </source>
</evidence>
<proteinExistence type="predicted"/>